<dbReference type="SUPFAM" id="SSF52374">
    <property type="entry name" value="Nucleotidylyl transferase"/>
    <property type="match status" value="1"/>
</dbReference>
<accession>F3L326</accession>
<dbReference type="InterPro" id="IPR049940">
    <property type="entry name" value="GluQ/Sye"/>
</dbReference>
<dbReference type="InterPro" id="IPR020058">
    <property type="entry name" value="Glu/Gln-tRNA-synth_Ib_cat-dom"/>
</dbReference>
<keyword evidence="5 7" id="KW-0067">ATP-binding</keyword>
<dbReference type="AlphaFoldDB" id="F3L326"/>
<evidence type="ECO:0000256" key="5">
    <source>
        <dbReference type="ARBA" id="ARBA00022840"/>
    </source>
</evidence>
<keyword evidence="7" id="KW-0648">Protein biosynthesis</keyword>
<dbReference type="GO" id="GO:0005524">
    <property type="term" value="F:ATP binding"/>
    <property type="evidence" value="ECO:0007669"/>
    <property type="project" value="UniProtKB-KW"/>
</dbReference>
<gene>
    <name evidence="8" type="ORF">IMCC3088_1950</name>
</gene>
<evidence type="ECO:0000256" key="4">
    <source>
        <dbReference type="ARBA" id="ARBA00022833"/>
    </source>
</evidence>
<dbReference type="PRINTS" id="PR00987">
    <property type="entry name" value="TRNASYNTHGLU"/>
</dbReference>
<sequence length="289" mass="32276">MTKTTPPVARYRGRFAPSPTGPLHLGSLTTALASYLDALHHQGDWLLRLEDIDPPREVEGAALGILDCLAAHGLESSHTTVWQHNNWDRYRAVCRELLNTGHAFYCQCPRRQQDSLGRCISDCKRRDLAAQGNNLRVTLPTTNLDFVDRINGAITAPKRTFDNAIIWRRDDLPAYLLAVVVDDIHANITDIVRGDDLLHETHRQVALYHLLDQTVPSYAHIPVVLTNEGKKLSKQTGAEGLDNTLALSNLQRAMEHLRLDTSSCKTPSCPAALLECALQNWHLPPPRLQ</sequence>
<proteinExistence type="inferred from homology"/>
<dbReference type="InterPro" id="IPR014729">
    <property type="entry name" value="Rossmann-like_a/b/a_fold"/>
</dbReference>
<dbReference type="GO" id="GO:0005829">
    <property type="term" value="C:cytosol"/>
    <property type="evidence" value="ECO:0007669"/>
    <property type="project" value="TreeGrafter"/>
</dbReference>
<keyword evidence="9" id="KW-1185">Reference proteome</keyword>
<comment type="caution">
    <text evidence="8">The sequence shown here is derived from an EMBL/GenBank/DDBJ whole genome shotgun (WGS) entry which is preliminary data.</text>
</comment>
<evidence type="ECO:0000256" key="6">
    <source>
        <dbReference type="ARBA" id="ARBA00023146"/>
    </source>
</evidence>
<keyword evidence="6 7" id="KW-0030">Aminoacyl-tRNA synthetase</keyword>
<dbReference type="GO" id="GO:0008270">
    <property type="term" value="F:zinc ion binding"/>
    <property type="evidence" value="ECO:0007669"/>
    <property type="project" value="InterPro"/>
</dbReference>
<evidence type="ECO:0000256" key="1">
    <source>
        <dbReference type="ARBA" id="ARBA00022598"/>
    </source>
</evidence>
<dbReference type="GO" id="GO:0006424">
    <property type="term" value="P:glutamyl-tRNA aminoacylation"/>
    <property type="evidence" value="ECO:0007669"/>
    <property type="project" value="InterPro"/>
</dbReference>
<dbReference type="Gene3D" id="3.90.800.10">
    <property type="entry name" value="Glutamyl-tRNA Synthetase, Domain 3"/>
    <property type="match status" value="1"/>
</dbReference>
<dbReference type="NCBIfam" id="NF004314">
    <property type="entry name" value="PRK05710.1-3"/>
    <property type="match status" value="1"/>
</dbReference>
<evidence type="ECO:0000313" key="8">
    <source>
        <dbReference type="EMBL" id="EGG29266.1"/>
    </source>
</evidence>
<dbReference type="OrthoDB" id="9807503at2"/>
<dbReference type="RefSeq" id="WP_009576190.1">
    <property type="nucleotide sequence ID" value="NZ_AEIG01000058.1"/>
</dbReference>
<dbReference type="EMBL" id="AEIG01000058">
    <property type="protein sequence ID" value="EGG29266.1"/>
    <property type="molecule type" value="Genomic_DNA"/>
</dbReference>
<evidence type="ECO:0000256" key="3">
    <source>
        <dbReference type="ARBA" id="ARBA00022741"/>
    </source>
</evidence>
<dbReference type="GO" id="GO:0004818">
    <property type="term" value="F:glutamate-tRNA ligase activity"/>
    <property type="evidence" value="ECO:0007669"/>
    <property type="project" value="TreeGrafter"/>
</dbReference>
<organism evidence="8 9">
    <name type="scientific">Aequoribacter fuscus</name>
    <dbReference type="NCBI Taxonomy" id="2518989"/>
    <lineage>
        <taxon>Bacteria</taxon>
        <taxon>Pseudomonadati</taxon>
        <taxon>Pseudomonadota</taxon>
        <taxon>Gammaproteobacteria</taxon>
        <taxon>Cellvibrionales</taxon>
        <taxon>Halieaceae</taxon>
        <taxon>Aequoribacter</taxon>
    </lineage>
</organism>
<dbReference type="InterPro" id="IPR022380">
    <property type="entry name" value="Glu-Q_tRNA(Asp)_Synthase"/>
</dbReference>
<dbReference type="PANTHER" id="PTHR43311">
    <property type="entry name" value="GLUTAMATE--TRNA LIGASE"/>
    <property type="match status" value="1"/>
</dbReference>
<keyword evidence="4" id="KW-0862">Zinc</keyword>
<keyword evidence="2" id="KW-0479">Metal-binding</keyword>
<dbReference type="GO" id="GO:0006400">
    <property type="term" value="P:tRNA modification"/>
    <property type="evidence" value="ECO:0007669"/>
    <property type="project" value="InterPro"/>
</dbReference>
<dbReference type="NCBIfam" id="TIGR03838">
    <property type="entry name" value="queuosine_YadB"/>
    <property type="match status" value="1"/>
</dbReference>
<dbReference type="STRING" id="2518989.IMCC3088_1950"/>
<dbReference type="Gene3D" id="3.40.50.620">
    <property type="entry name" value="HUPs"/>
    <property type="match status" value="1"/>
</dbReference>
<evidence type="ECO:0000256" key="7">
    <source>
        <dbReference type="RuleBase" id="RU363037"/>
    </source>
</evidence>
<dbReference type="InterPro" id="IPR000924">
    <property type="entry name" value="Glu/Gln-tRNA-synth"/>
</dbReference>
<protein>
    <submittedName>
        <fullName evidence="8">Glutamyl-Q-tRNA synthetase</fullName>
    </submittedName>
</protein>
<dbReference type="Proteomes" id="UP000005615">
    <property type="component" value="Unassembled WGS sequence"/>
</dbReference>
<evidence type="ECO:0000256" key="2">
    <source>
        <dbReference type="ARBA" id="ARBA00022723"/>
    </source>
</evidence>
<dbReference type="eggNOG" id="COG0008">
    <property type="taxonomic scope" value="Bacteria"/>
</dbReference>
<reference evidence="8 9" key="1">
    <citation type="journal article" date="2011" name="J. Bacteriol.">
        <title>Genome sequence of strain IMCC3088, a proteorhodopsin-containing marine bacterium belonging to the OM60/NOR5 clade.</title>
        <authorList>
            <person name="Jang Y."/>
            <person name="Oh H.M."/>
            <person name="Kang I."/>
            <person name="Lee K."/>
            <person name="Yang S.J."/>
            <person name="Cho J.C."/>
        </authorList>
    </citation>
    <scope>NUCLEOTIDE SEQUENCE [LARGE SCALE GENOMIC DNA]</scope>
    <source>
        <strain evidence="8 9">IMCC3088</strain>
    </source>
</reference>
<dbReference type="PANTHER" id="PTHR43311:SF1">
    <property type="entry name" value="GLUTAMYL-Q TRNA(ASP) SYNTHETASE"/>
    <property type="match status" value="1"/>
</dbReference>
<comment type="similarity">
    <text evidence="7">Belongs to the class-I aminoacyl-tRNA synthetase family.</text>
</comment>
<evidence type="ECO:0000313" key="9">
    <source>
        <dbReference type="Proteomes" id="UP000005615"/>
    </source>
</evidence>
<dbReference type="Pfam" id="PF00749">
    <property type="entry name" value="tRNA-synt_1c"/>
    <property type="match status" value="1"/>
</dbReference>
<name>F3L326_9GAMM</name>
<keyword evidence="3 7" id="KW-0547">Nucleotide-binding</keyword>
<keyword evidence="1 7" id="KW-0436">Ligase</keyword>